<dbReference type="Gene3D" id="3.20.20.140">
    <property type="entry name" value="Metal-dependent hydrolases"/>
    <property type="match status" value="1"/>
</dbReference>
<evidence type="ECO:0000256" key="2">
    <source>
        <dbReference type="ARBA" id="ARBA00022801"/>
    </source>
</evidence>
<dbReference type="InterPro" id="IPR050287">
    <property type="entry name" value="MTA/SAH_deaminase"/>
</dbReference>
<evidence type="ECO:0000313" key="4">
    <source>
        <dbReference type="EMBL" id="PKU24203.1"/>
    </source>
</evidence>
<dbReference type="RefSeq" id="WP_101250998.1">
    <property type="nucleotide sequence ID" value="NZ_PIUM01000013.1"/>
</dbReference>
<sequence>MTIIVHGQALLTTRPDGTVAEHRDVGVVVEGATIAAILPFDGLTRRYPDVRIVGDGRDVILPGFVNAHHHVGLTPLQLGSPDMPLELWWITRMLCRAVDPYLDTLYGAFDMISSGITTVQHIHGWVPGTLDTVAAASENILRAYDDVGMRVSYCYAVREQNRLVYQDDAAFVDSLPRDLQGPMRSWFDRFRTSLDDMIALFEQLHERHGGKSRTRIQLAPANLHWCSDKALDRIALAAEGKDVRLHMHLLETAYQKEYARRRANGASAVEHLQSLGLLGPRMTLGHGTWLNQTDIELVARTGTCICHNCSSNMRLRSGLAPLNHFKAAGITTAIGLDEAGINDDRDMFQEMRLVLRAHRTPGMDDTVPTTADVFRMATTGGAQTTDFAGAIGSLEVGKAADLVLLDWDGLSQPYLDPLTGRLDAVVQRGRRDHVRTVVCDGRVIFDGGRFTQVDQAAAMRQLHDQLQSALSNDEVERRKLSQALLPHVRRFYARYVDPSRHEPFYRQSSRL</sequence>
<evidence type="ECO:0000256" key="1">
    <source>
        <dbReference type="ARBA" id="ARBA00006745"/>
    </source>
</evidence>
<dbReference type="Pfam" id="PF01979">
    <property type="entry name" value="Amidohydro_1"/>
    <property type="match status" value="1"/>
</dbReference>
<comment type="similarity">
    <text evidence="1">Belongs to the metallo-dependent hydrolases superfamily. ATZ/TRZ family.</text>
</comment>
<comment type="caution">
    <text evidence="4">The sequence shown here is derived from an EMBL/GenBank/DDBJ whole genome shotgun (WGS) entry which is preliminary data.</text>
</comment>
<dbReference type="InterPro" id="IPR006680">
    <property type="entry name" value="Amidohydro-rel"/>
</dbReference>
<dbReference type="PANTHER" id="PTHR43794">
    <property type="entry name" value="AMINOHYDROLASE SSNA-RELATED"/>
    <property type="match status" value="1"/>
</dbReference>
<evidence type="ECO:0000259" key="3">
    <source>
        <dbReference type="Pfam" id="PF01979"/>
    </source>
</evidence>
<dbReference type="PANTHER" id="PTHR43794:SF11">
    <property type="entry name" value="AMIDOHYDROLASE-RELATED DOMAIN-CONTAINING PROTEIN"/>
    <property type="match status" value="1"/>
</dbReference>
<organism evidence="4 5">
    <name type="scientific">Telmatospirillum siberiense</name>
    <dbReference type="NCBI Taxonomy" id="382514"/>
    <lineage>
        <taxon>Bacteria</taxon>
        <taxon>Pseudomonadati</taxon>
        <taxon>Pseudomonadota</taxon>
        <taxon>Alphaproteobacteria</taxon>
        <taxon>Rhodospirillales</taxon>
        <taxon>Rhodospirillaceae</taxon>
        <taxon>Telmatospirillum</taxon>
    </lineage>
</organism>
<protein>
    <submittedName>
        <fullName evidence="4">Amidohydrolase</fullName>
    </submittedName>
</protein>
<dbReference type="SUPFAM" id="SSF51338">
    <property type="entry name" value="Composite domain of metallo-dependent hydrolases"/>
    <property type="match status" value="1"/>
</dbReference>
<dbReference type="GO" id="GO:0016810">
    <property type="term" value="F:hydrolase activity, acting on carbon-nitrogen (but not peptide) bonds"/>
    <property type="evidence" value="ECO:0007669"/>
    <property type="project" value="InterPro"/>
</dbReference>
<dbReference type="InterPro" id="IPR011059">
    <property type="entry name" value="Metal-dep_hydrolase_composite"/>
</dbReference>
<proteinExistence type="inferred from homology"/>
<keyword evidence="5" id="KW-1185">Reference proteome</keyword>
<gene>
    <name evidence="4" type="ORF">CWS72_12800</name>
</gene>
<evidence type="ECO:0000313" key="5">
    <source>
        <dbReference type="Proteomes" id="UP000233293"/>
    </source>
</evidence>
<dbReference type="InterPro" id="IPR032466">
    <property type="entry name" value="Metal_Hydrolase"/>
</dbReference>
<dbReference type="Proteomes" id="UP000233293">
    <property type="component" value="Unassembled WGS sequence"/>
</dbReference>
<dbReference type="EMBL" id="PIUM01000013">
    <property type="protein sequence ID" value="PKU24203.1"/>
    <property type="molecule type" value="Genomic_DNA"/>
</dbReference>
<name>A0A2N3PUW9_9PROT</name>
<accession>A0A2N3PUW9</accession>
<dbReference type="AlphaFoldDB" id="A0A2N3PUW9"/>
<feature type="domain" description="Amidohydrolase-related" evidence="3">
    <location>
        <begin position="59"/>
        <end position="443"/>
    </location>
</feature>
<keyword evidence="2 4" id="KW-0378">Hydrolase</keyword>
<dbReference type="OrthoDB" id="9796020at2"/>
<reference evidence="5" key="1">
    <citation type="submission" date="2017-12" db="EMBL/GenBank/DDBJ databases">
        <title>Draft genome sequence of Telmatospirillum siberiense 26-4b1T, an acidotolerant peatland alphaproteobacterium potentially involved in sulfur cycling.</title>
        <authorList>
            <person name="Hausmann B."/>
            <person name="Pjevac P."/>
            <person name="Schreck K."/>
            <person name="Herbold C.W."/>
            <person name="Daims H."/>
            <person name="Wagner M."/>
            <person name="Pester M."/>
            <person name="Loy A."/>
        </authorList>
    </citation>
    <scope>NUCLEOTIDE SEQUENCE [LARGE SCALE GENOMIC DNA]</scope>
    <source>
        <strain evidence="5">26-4b1</strain>
    </source>
</reference>
<dbReference type="Gene3D" id="2.30.40.10">
    <property type="entry name" value="Urease, subunit C, domain 1"/>
    <property type="match status" value="1"/>
</dbReference>
<dbReference type="SUPFAM" id="SSF51556">
    <property type="entry name" value="Metallo-dependent hydrolases"/>
    <property type="match status" value="1"/>
</dbReference>